<evidence type="ECO:0000313" key="7">
    <source>
        <dbReference type="Proteomes" id="UP000566071"/>
    </source>
</evidence>
<protein>
    <submittedName>
        <fullName evidence="6">Uncharacterized protein</fullName>
    </submittedName>
</protein>
<dbReference type="Pfam" id="PF07971">
    <property type="entry name" value="Glyco_hydro_92"/>
    <property type="match status" value="1"/>
</dbReference>
<feature type="domain" description="Glycosyl hydrolase family 92" evidence="4">
    <location>
        <begin position="178"/>
        <end position="262"/>
    </location>
</feature>
<dbReference type="Gene3D" id="2.70.98.10">
    <property type="match status" value="1"/>
</dbReference>
<dbReference type="InterPro" id="IPR041371">
    <property type="entry name" value="GH92_N"/>
</dbReference>
<organism evidence="6 7">
    <name type="scientific">Mucilaginibacter humi</name>
    <dbReference type="NCBI Taxonomy" id="2732510"/>
    <lineage>
        <taxon>Bacteria</taxon>
        <taxon>Pseudomonadati</taxon>
        <taxon>Bacteroidota</taxon>
        <taxon>Sphingobacteriia</taxon>
        <taxon>Sphingobacteriales</taxon>
        <taxon>Sphingobacteriaceae</taxon>
        <taxon>Mucilaginibacter</taxon>
    </lineage>
</organism>
<evidence type="ECO:0000259" key="4">
    <source>
        <dbReference type="Pfam" id="PF07971"/>
    </source>
</evidence>
<evidence type="ECO:0000313" key="6">
    <source>
        <dbReference type="EMBL" id="NNU33939.1"/>
    </source>
</evidence>
<dbReference type="RefSeq" id="WP_217452122.1">
    <property type="nucleotide sequence ID" value="NZ_JABFCR010000025.1"/>
</dbReference>
<name>A0ABX1W129_9SPHI</name>
<proteinExistence type="predicted"/>
<comment type="caution">
    <text evidence="6">The sequence shown here is derived from an EMBL/GenBank/DDBJ whole genome shotgun (WGS) entry which is preliminary data.</text>
</comment>
<dbReference type="PANTHER" id="PTHR12143:SF43">
    <property type="entry name" value="PUTATIVE-RELATED"/>
    <property type="match status" value="1"/>
</dbReference>
<comment type="subunit">
    <text evidence="2">Monomer.</text>
</comment>
<evidence type="ECO:0000256" key="2">
    <source>
        <dbReference type="ARBA" id="ARBA00011245"/>
    </source>
</evidence>
<feature type="domain" description="Glycosyl hydrolase family 92 N-terminal" evidence="5">
    <location>
        <begin position="15"/>
        <end position="172"/>
    </location>
</feature>
<comment type="cofactor">
    <cofactor evidence="1">
        <name>Ca(2+)</name>
        <dbReference type="ChEBI" id="CHEBI:29108"/>
    </cofactor>
</comment>
<dbReference type="InterPro" id="IPR012939">
    <property type="entry name" value="Glyco_hydro_92"/>
</dbReference>
<gene>
    <name evidence="6" type="ORF">HK413_06845</name>
</gene>
<evidence type="ECO:0000259" key="5">
    <source>
        <dbReference type="Pfam" id="PF17678"/>
    </source>
</evidence>
<evidence type="ECO:0000256" key="1">
    <source>
        <dbReference type="ARBA" id="ARBA00001913"/>
    </source>
</evidence>
<reference evidence="6 7" key="1">
    <citation type="submission" date="2020-05" db="EMBL/GenBank/DDBJ databases">
        <authorList>
            <person name="Khan S.A."/>
            <person name="Jeon C.O."/>
            <person name="Chun B.H."/>
        </authorList>
    </citation>
    <scope>NUCLEOTIDE SEQUENCE [LARGE SCALE GENOMIC DNA]</scope>
    <source>
        <strain evidence="6 7">S1162</strain>
    </source>
</reference>
<dbReference type="EMBL" id="JABFCR010000025">
    <property type="protein sequence ID" value="NNU33939.1"/>
    <property type="molecule type" value="Genomic_DNA"/>
</dbReference>
<dbReference type="InterPro" id="IPR014718">
    <property type="entry name" value="GH-type_carb-bd"/>
</dbReference>
<accession>A0ABX1W129</accession>
<dbReference type="PANTHER" id="PTHR12143">
    <property type="entry name" value="PEPTIDE N-GLYCANASE PNGASE -RELATED"/>
    <property type="match status" value="1"/>
</dbReference>
<sequence length="266" mass="30143">MNVITPQVIFSVRPAKGTLSDADWNERLTYDHDMEVTRPRYYATTLIDKDIRVEHTVGRRGGIYRFSYPKGVAKHVLLTHCYDNGLYDIAPDGTITGTEIVIDSIHAQRGKAYMYGTFSGKPVSAKSNGDKDWGKYTVQGALATPKMMNGEKVAMSYAKTDADTVEFRFAVSFISPEQAKKNYIEEFAHITFDQLAAQGKEIWRKEIGKIKVEGGNVGQKRTFYTALYRSYVRMFNITESGGTYFSGYDDKVHDDKRNMYTDDYTG</sequence>
<keyword evidence="3" id="KW-0106">Calcium</keyword>
<evidence type="ECO:0000256" key="3">
    <source>
        <dbReference type="ARBA" id="ARBA00022837"/>
    </source>
</evidence>
<dbReference type="InterPro" id="IPR050883">
    <property type="entry name" value="PNGase"/>
</dbReference>
<dbReference type="Pfam" id="PF17678">
    <property type="entry name" value="Glyco_hydro_92N"/>
    <property type="match status" value="1"/>
</dbReference>
<keyword evidence="7" id="KW-1185">Reference proteome</keyword>
<dbReference type="Proteomes" id="UP000566071">
    <property type="component" value="Unassembled WGS sequence"/>
</dbReference>